<dbReference type="PANTHER" id="PTHR28155">
    <property type="entry name" value="ACR243WP"/>
    <property type="match status" value="1"/>
</dbReference>
<dbReference type="EMBL" id="JAGHQM010000012">
    <property type="protein sequence ID" value="KAH0566379.1"/>
    <property type="molecule type" value="Genomic_DNA"/>
</dbReference>
<feature type="compositionally biased region" description="Basic and acidic residues" evidence="1">
    <location>
        <begin position="338"/>
        <end position="352"/>
    </location>
</feature>
<comment type="caution">
    <text evidence="2">The sequence shown here is derived from an EMBL/GenBank/DDBJ whole genome shotgun (WGS) entry which is preliminary data.</text>
</comment>
<name>A0A9P8LJE9_9PEZI</name>
<keyword evidence="3" id="KW-1185">Reference proteome</keyword>
<protein>
    <submittedName>
        <fullName evidence="2">Uncharacterized protein</fullName>
    </submittedName>
</protein>
<gene>
    <name evidence="2" type="ORF">GP486_000237</name>
</gene>
<proteinExistence type="predicted"/>
<reference evidence="2" key="1">
    <citation type="submission" date="2021-03" db="EMBL/GenBank/DDBJ databases">
        <title>Comparative genomics and phylogenomic investigation of the class Geoglossomycetes provide insights into ecological specialization and systematics.</title>
        <authorList>
            <person name="Melie T."/>
            <person name="Pirro S."/>
            <person name="Miller A.N."/>
            <person name="Quandt A."/>
        </authorList>
    </citation>
    <scope>NUCLEOTIDE SEQUENCE</scope>
    <source>
        <strain evidence="2">CAQ_001_2017</strain>
    </source>
</reference>
<evidence type="ECO:0000313" key="3">
    <source>
        <dbReference type="Proteomes" id="UP000750711"/>
    </source>
</evidence>
<dbReference type="GO" id="GO:0006360">
    <property type="term" value="P:transcription by RNA polymerase I"/>
    <property type="evidence" value="ECO:0007669"/>
    <property type="project" value="InterPro"/>
</dbReference>
<dbReference type="InterPro" id="IPR013240">
    <property type="entry name" value="DNA-dir_RNA_pol1_su_RPA34"/>
</dbReference>
<feature type="compositionally biased region" description="Polar residues" evidence="1">
    <location>
        <begin position="364"/>
        <end position="373"/>
    </location>
</feature>
<organism evidence="2 3">
    <name type="scientific">Trichoglossum hirsutum</name>
    <dbReference type="NCBI Taxonomy" id="265104"/>
    <lineage>
        <taxon>Eukaryota</taxon>
        <taxon>Fungi</taxon>
        <taxon>Dikarya</taxon>
        <taxon>Ascomycota</taxon>
        <taxon>Pezizomycotina</taxon>
        <taxon>Geoglossomycetes</taxon>
        <taxon>Geoglossales</taxon>
        <taxon>Geoglossaceae</taxon>
        <taxon>Trichoglossum</taxon>
    </lineage>
</organism>
<feature type="compositionally biased region" description="Basic and acidic residues" evidence="1">
    <location>
        <begin position="390"/>
        <end position="401"/>
    </location>
</feature>
<dbReference type="Proteomes" id="UP000750711">
    <property type="component" value="Unassembled WGS sequence"/>
</dbReference>
<dbReference type="PANTHER" id="PTHR28155:SF1">
    <property type="entry name" value="DNA-DIRECTED RNA POLYMERASE I SUBUNIT RPA34.5-DOMAIN-CONTAINING PROTEIN"/>
    <property type="match status" value="1"/>
</dbReference>
<evidence type="ECO:0000313" key="2">
    <source>
        <dbReference type="EMBL" id="KAH0566379.1"/>
    </source>
</evidence>
<feature type="compositionally biased region" description="Basic residues" evidence="1">
    <location>
        <begin position="309"/>
        <end position="323"/>
    </location>
</feature>
<evidence type="ECO:0000256" key="1">
    <source>
        <dbReference type="SAM" id="MobiDB-lite"/>
    </source>
</evidence>
<sequence length="407" mass="44066">MARLKETPAPVLGRGEKISATSHLSRERLSSSSSGSGDSDSDSDSHSDTEDSDSSDGSSSEDISGTDAEQRDTATALPKTRPAYEPPHGFQPLSTDPSSSRASQLLDPANLAGKQIWHITVPASVPVDALKEVSVERVMNGEAVFSHGGSDYGFVTVNEPAAGPSQTILLVPGKKGYRPAAVGFAQTLHLRQVVKLPTLINTVASTEAASQASSALAPARRTAREQPKGLKMRFMPIGVSGSRSPGLGWSSSEDDSDTGEAGRTNVVGNGTKSNDFRFPIDRQPERRKRKHEKLDDGIGEITVGTERSPRKKKSKRNREHTHRSAGDIQAEPATSPPLEDHTSRSRAEELHKSHTKPSAPSAAIENSPSGRPETSQERSRRKEKERRRRERSEKTHHDQLRHSLPKN</sequence>
<dbReference type="AlphaFoldDB" id="A0A9P8LJE9"/>
<feature type="compositionally biased region" description="Polar residues" evidence="1">
    <location>
        <begin position="92"/>
        <end position="103"/>
    </location>
</feature>
<feature type="compositionally biased region" description="Basic and acidic residues" evidence="1">
    <location>
        <begin position="274"/>
        <end position="284"/>
    </location>
</feature>
<accession>A0A9P8LJE9</accession>
<dbReference type="InterPro" id="IPR053263">
    <property type="entry name" value="Euk_RPA34_RNAP_subunit"/>
</dbReference>
<dbReference type="Gene3D" id="6.20.250.70">
    <property type="match status" value="1"/>
</dbReference>
<feature type="compositionally biased region" description="Low complexity" evidence="1">
    <location>
        <begin position="55"/>
        <end position="67"/>
    </location>
</feature>
<dbReference type="Pfam" id="PF08208">
    <property type="entry name" value="RNA_polI_A34"/>
    <property type="match status" value="1"/>
</dbReference>
<feature type="region of interest" description="Disordered" evidence="1">
    <location>
        <begin position="1"/>
        <end position="103"/>
    </location>
</feature>
<feature type="region of interest" description="Disordered" evidence="1">
    <location>
        <begin position="210"/>
        <end position="407"/>
    </location>
</feature>
<feature type="compositionally biased region" description="Low complexity" evidence="1">
    <location>
        <begin position="210"/>
        <end position="219"/>
    </location>
</feature>